<dbReference type="PANTHER" id="PTHR21174:SF0">
    <property type="entry name" value="HD PHOSPHOHYDROLASE FAMILY PROTEIN-RELATED"/>
    <property type="match status" value="1"/>
</dbReference>
<gene>
    <name evidence="1" type="ORF">WJ96_06810</name>
</gene>
<dbReference type="SUPFAM" id="SSF109604">
    <property type="entry name" value="HD-domain/PDEase-like"/>
    <property type="match status" value="1"/>
</dbReference>
<dbReference type="AlphaFoldDB" id="A0AAW3MUC9"/>
<dbReference type="PANTHER" id="PTHR21174">
    <property type="match status" value="1"/>
</dbReference>
<reference evidence="1 2" key="1">
    <citation type="submission" date="2015-11" db="EMBL/GenBank/DDBJ databases">
        <title>Expanding the genomic diversity of Burkholderia species for the development of highly accurate diagnostics.</title>
        <authorList>
            <person name="Sahl J."/>
            <person name="Keim P."/>
            <person name="Wagner D."/>
        </authorList>
    </citation>
    <scope>NUCLEOTIDE SEQUENCE [LARGE SCALE GENOMIC DNA]</scope>
    <source>
        <strain evidence="1 2">MSMB1808WGS</strain>
    </source>
</reference>
<sequence length="216" mass="23894">MEGTVSALSLEHFQLAVTRLGGRAGDSVHAELLEAWSRETRRYHTLQHLEECLTLASTWGATLPPTEQALLEFALWFHDAVYDTHGAYNERLSAAWARSALGKLGVPAADYERVAQLVIATEHSNPVPAGDHLTDLLLDIDLAILGAPSERFAEYEAQVREEYGWVEEAAYVTGRGKVLAYFRELAFSEPSTLYRTEAGRTLLAQARANLGPRTAR</sequence>
<organism evidence="1 2">
    <name type="scientific">Burkholderia ubonensis</name>
    <dbReference type="NCBI Taxonomy" id="101571"/>
    <lineage>
        <taxon>Bacteria</taxon>
        <taxon>Pseudomonadati</taxon>
        <taxon>Pseudomonadota</taxon>
        <taxon>Betaproteobacteria</taxon>
        <taxon>Burkholderiales</taxon>
        <taxon>Burkholderiaceae</taxon>
        <taxon>Burkholderia</taxon>
        <taxon>Burkholderia cepacia complex</taxon>
    </lineage>
</organism>
<evidence type="ECO:0000313" key="1">
    <source>
        <dbReference type="EMBL" id="KVP98227.1"/>
    </source>
</evidence>
<dbReference type="Gene3D" id="1.10.3210.10">
    <property type="entry name" value="Hypothetical protein af1432"/>
    <property type="match status" value="1"/>
</dbReference>
<proteinExistence type="predicted"/>
<accession>A0AAW3MUC9</accession>
<evidence type="ECO:0000313" key="2">
    <source>
        <dbReference type="Proteomes" id="UP000056453"/>
    </source>
</evidence>
<name>A0AAW3MUC9_9BURK</name>
<dbReference type="Proteomes" id="UP000056453">
    <property type="component" value="Unassembled WGS sequence"/>
</dbReference>
<dbReference type="EMBL" id="LPBJ01000047">
    <property type="protein sequence ID" value="KVP98227.1"/>
    <property type="molecule type" value="Genomic_DNA"/>
</dbReference>
<dbReference type="PIRSF" id="PIRSF035170">
    <property type="entry name" value="HD_phosphohydro"/>
    <property type="match status" value="1"/>
</dbReference>
<protein>
    <recommendedName>
        <fullName evidence="3">N-methyl-D-aspartate receptor NMDAR2C subunit</fullName>
    </recommendedName>
</protein>
<comment type="caution">
    <text evidence="1">The sequence shown here is derived from an EMBL/GenBank/DDBJ whole genome shotgun (WGS) entry which is preliminary data.</text>
</comment>
<evidence type="ECO:0008006" key="3">
    <source>
        <dbReference type="Google" id="ProtNLM"/>
    </source>
</evidence>
<dbReference type="InterPro" id="IPR009218">
    <property type="entry name" value="HD_phosphohydro"/>
</dbReference>
<keyword evidence="2" id="KW-1185">Reference proteome</keyword>